<proteinExistence type="predicted"/>
<dbReference type="EMBL" id="MZXV01000051">
    <property type="protein sequence ID" value="PZV36302.1"/>
    <property type="molecule type" value="Genomic_DNA"/>
</dbReference>
<protein>
    <submittedName>
        <fullName evidence="1">Uncharacterized protein</fullName>
    </submittedName>
</protein>
<sequence>MPLQRYSGVFEPADLDLLQRVFDQLCNERRLAPKDKEQREELAEEIVGVFRNGITDEADLLHALSKRRRAQRGHVVGKP</sequence>
<dbReference type="AlphaFoldDB" id="A0A2W7BZV1"/>
<keyword evidence="2" id="KW-1185">Reference proteome</keyword>
<gene>
    <name evidence="1" type="ORF">B5V02_24295</name>
</gene>
<comment type="caution">
    <text evidence="1">The sequence shown here is derived from an EMBL/GenBank/DDBJ whole genome shotgun (WGS) entry which is preliminary data.</text>
</comment>
<reference evidence="2" key="1">
    <citation type="submission" date="2017-03" db="EMBL/GenBank/DDBJ databases">
        <authorList>
            <person name="Safronova V.I."/>
            <person name="Sazanova A.L."/>
            <person name="Chirak E.R."/>
        </authorList>
    </citation>
    <scope>NUCLEOTIDE SEQUENCE [LARGE SCALE GENOMIC DNA]</scope>
    <source>
        <strain evidence="2">Ach-343</strain>
    </source>
</reference>
<organism evidence="1 2">
    <name type="scientific">Mesorhizobium kowhaii</name>
    <dbReference type="NCBI Taxonomy" id="1300272"/>
    <lineage>
        <taxon>Bacteria</taxon>
        <taxon>Pseudomonadati</taxon>
        <taxon>Pseudomonadota</taxon>
        <taxon>Alphaproteobacteria</taxon>
        <taxon>Hyphomicrobiales</taxon>
        <taxon>Phyllobacteriaceae</taxon>
        <taxon>Mesorhizobium</taxon>
    </lineage>
</organism>
<accession>A0A2W7BZV1</accession>
<dbReference type="Proteomes" id="UP000248616">
    <property type="component" value="Unassembled WGS sequence"/>
</dbReference>
<evidence type="ECO:0000313" key="1">
    <source>
        <dbReference type="EMBL" id="PZV36302.1"/>
    </source>
</evidence>
<name>A0A2W7BZV1_9HYPH</name>
<evidence type="ECO:0000313" key="2">
    <source>
        <dbReference type="Proteomes" id="UP000248616"/>
    </source>
</evidence>